<evidence type="ECO:0000256" key="3">
    <source>
        <dbReference type="ARBA" id="ARBA00022741"/>
    </source>
</evidence>
<sequence length="560" mass="62767">MHSADAFKAARQQLLDLREDYPKAYEAFRWPELDEFNWALDWFDDYAKGNDKIALWLVDADGSEHRYSFEQMRQRSNQVANFLRDQGLGRRDTLLVMLDNVTELWETMLAAIKLGAVVIPATTLLSQKDLGDRLARGGVTHILAAEEHVAKFEGVAGGLTCIVAGEPCGQWIGYEAAYESSTEFEADGVTRVTDPMLLYFTSGTTSKPKLVLHTHQSYPVGSLSTMYWLGLQPDDIHFNISSPGWAKHAWSNLFAPWDAGCTVFVYRSARFSAPEALQVIADKGVTSLCAPPTVWRLLIQEDLSAYDMKLKSLVGAGEPLNPEVISRVEKLWGLKIRDGYGQTETTAQIGNPPAQEMKSGSMGRPLPGYKIALLNTFDEESDEGEIAIDVRADRPLGLMQEYRDDPERMAKALHDGYYRTGDVASRDEDGYYWYVGRADDVFKSSDYRVSPFELESILIEHESVAEAAVVPSPDDLRLNVPKAYIVLRRGHEPGPDAAKALFAFTRERMAPYMRIRELEFAELPKTISGKIRRVELRAHAAGNEKGEFAYAEADFPELKE</sequence>
<evidence type="ECO:0000313" key="7">
    <source>
        <dbReference type="EMBL" id="MES1929056.1"/>
    </source>
</evidence>
<organism evidence="7 8">
    <name type="scientific">Salinisphaera dokdonensis CL-ES53</name>
    <dbReference type="NCBI Taxonomy" id="1304272"/>
    <lineage>
        <taxon>Bacteria</taxon>
        <taxon>Pseudomonadati</taxon>
        <taxon>Pseudomonadota</taxon>
        <taxon>Gammaproteobacteria</taxon>
        <taxon>Salinisphaerales</taxon>
        <taxon>Salinisphaeraceae</taxon>
        <taxon>Salinisphaera</taxon>
    </lineage>
</organism>
<accession>A0ABV2AZI7</accession>
<keyword evidence="8" id="KW-1185">Reference proteome</keyword>
<keyword evidence="2 7" id="KW-0436">Ligase</keyword>
<dbReference type="Gene3D" id="3.30.300.30">
    <property type="match status" value="1"/>
</dbReference>
<gene>
    <name evidence="7" type="ORF">SADO_07367</name>
</gene>
<reference evidence="7 8" key="1">
    <citation type="submission" date="2013-03" db="EMBL/GenBank/DDBJ databases">
        <title>Salinisphaera dokdonensis CL-ES53 Genome Sequencing.</title>
        <authorList>
            <person name="Li C."/>
            <person name="Lai Q."/>
            <person name="Shao Z."/>
        </authorList>
    </citation>
    <scope>NUCLEOTIDE SEQUENCE [LARGE SCALE GENOMIC DNA]</scope>
    <source>
        <strain evidence="7 8">CL-ES53</strain>
    </source>
</reference>
<comment type="caution">
    <text evidence="7">The sequence shown here is derived from an EMBL/GenBank/DDBJ whole genome shotgun (WGS) entry which is preliminary data.</text>
</comment>
<evidence type="ECO:0000259" key="5">
    <source>
        <dbReference type="Pfam" id="PF00501"/>
    </source>
</evidence>
<dbReference type="Gene3D" id="3.40.50.12780">
    <property type="entry name" value="N-terminal domain of ligase-like"/>
    <property type="match status" value="1"/>
</dbReference>
<evidence type="ECO:0000256" key="1">
    <source>
        <dbReference type="ARBA" id="ARBA00006432"/>
    </source>
</evidence>
<feature type="domain" description="AMP-dependent synthetase/ligase" evidence="5">
    <location>
        <begin position="48"/>
        <end position="388"/>
    </location>
</feature>
<dbReference type="PANTHER" id="PTHR43605:SF10">
    <property type="entry name" value="ACYL-COA SYNTHETASE MEDIUM CHAIN FAMILY MEMBER 3"/>
    <property type="match status" value="1"/>
</dbReference>
<dbReference type="PANTHER" id="PTHR43605">
    <property type="entry name" value="ACYL-COENZYME A SYNTHETASE"/>
    <property type="match status" value="1"/>
</dbReference>
<feature type="domain" description="AMP-binding enzyme C-terminal" evidence="6">
    <location>
        <begin position="453"/>
        <end position="530"/>
    </location>
</feature>
<dbReference type="InterPro" id="IPR042099">
    <property type="entry name" value="ANL_N_sf"/>
</dbReference>
<evidence type="ECO:0000313" key="8">
    <source>
        <dbReference type="Proteomes" id="UP001460888"/>
    </source>
</evidence>
<dbReference type="RefSeq" id="WP_353110554.1">
    <property type="nucleotide sequence ID" value="NZ_APND01000002.1"/>
</dbReference>
<dbReference type="Proteomes" id="UP001460888">
    <property type="component" value="Unassembled WGS sequence"/>
</dbReference>
<dbReference type="InterPro" id="IPR025110">
    <property type="entry name" value="AMP-bd_C"/>
</dbReference>
<dbReference type="GO" id="GO:0016874">
    <property type="term" value="F:ligase activity"/>
    <property type="evidence" value="ECO:0007669"/>
    <property type="project" value="UniProtKB-KW"/>
</dbReference>
<dbReference type="PROSITE" id="PS00455">
    <property type="entry name" value="AMP_BINDING"/>
    <property type="match status" value="1"/>
</dbReference>
<dbReference type="Pfam" id="PF00501">
    <property type="entry name" value="AMP-binding"/>
    <property type="match status" value="1"/>
</dbReference>
<proteinExistence type="inferred from homology"/>
<evidence type="ECO:0000256" key="2">
    <source>
        <dbReference type="ARBA" id="ARBA00022598"/>
    </source>
</evidence>
<keyword evidence="4" id="KW-0067">ATP-binding</keyword>
<protein>
    <submittedName>
        <fullName evidence="7">AMP-dependent synthetase and ligase</fullName>
    </submittedName>
</protein>
<name>A0ABV2AZI7_9GAMM</name>
<dbReference type="SUPFAM" id="SSF56801">
    <property type="entry name" value="Acetyl-CoA synthetase-like"/>
    <property type="match status" value="1"/>
</dbReference>
<evidence type="ECO:0000256" key="4">
    <source>
        <dbReference type="ARBA" id="ARBA00022840"/>
    </source>
</evidence>
<comment type="similarity">
    <text evidence="1">Belongs to the ATP-dependent AMP-binding enzyme family.</text>
</comment>
<dbReference type="InterPro" id="IPR051087">
    <property type="entry name" value="Mitochondrial_ACSM"/>
</dbReference>
<dbReference type="Pfam" id="PF13193">
    <property type="entry name" value="AMP-binding_C"/>
    <property type="match status" value="1"/>
</dbReference>
<dbReference type="InterPro" id="IPR020845">
    <property type="entry name" value="AMP-binding_CS"/>
</dbReference>
<keyword evidence="3" id="KW-0547">Nucleotide-binding</keyword>
<dbReference type="InterPro" id="IPR000873">
    <property type="entry name" value="AMP-dep_synth/lig_dom"/>
</dbReference>
<dbReference type="EMBL" id="APND01000002">
    <property type="protein sequence ID" value="MES1929056.1"/>
    <property type="molecule type" value="Genomic_DNA"/>
</dbReference>
<dbReference type="InterPro" id="IPR045851">
    <property type="entry name" value="AMP-bd_C_sf"/>
</dbReference>
<evidence type="ECO:0000259" key="6">
    <source>
        <dbReference type="Pfam" id="PF13193"/>
    </source>
</evidence>